<proteinExistence type="inferred from homology"/>
<reference evidence="9" key="1">
    <citation type="journal article" date="2017" name="Nat. Ecol. Evol.">
        <title>Genome expansion and lineage-specific genetic innovations in the forest pathogenic fungi Armillaria.</title>
        <authorList>
            <person name="Sipos G."/>
            <person name="Prasanna A.N."/>
            <person name="Walter M.C."/>
            <person name="O'Connor E."/>
            <person name="Balint B."/>
            <person name="Krizsan K."/>
            <person name="Kiss B."/>
            <person name="Hess J."/>
            <person name="Varga T."/>
            <person name="Slot J."/>
            <person name="Riley R."/>
            <person name="Boka B."/>
            <person name="Rigling D."/>
            <person name="Barry K."/>
            <person name="Lee J."/>
            <person name="Mihaltcheva S."/>
            <person name="LaButti K."/>
            <person name="Lipzen A."/>
            <person name="Waldron R."/>
            <person name="Moloney N.M."/>
            <person name="Sperisen C."/>
            <person name="Kredics L."/>
            <person name="Vagvoelgyi C."/>
            <person name="Patrignani A."/>
            <person name="Fitzpatrick D."/>
            <person name="Nagy I."/>
            <person name="Doyle S."/>
            <person name="Anderson J.B."/>
            <person name="Grigoriev I.V."/>
            <person name="Gueldener U."/>
            <person name="Muensterkoetter M."/>
            <person name="Nagy L.G."/>
        </authorList>
    </citation>
    <scope>NUCLEOTIDE SEQUENCE [LARGE SCALE GENOMIC DNA]</scope>
    <source>
        <strain evidence="9">C18/9</strain>
    </source>
</reference>
<protein>
    <recommendedName>
        <fullName evidence="3">Altered inheritance of mitochondria protein 9, mitochondrial</fullName>
    </recommendedName>
    <alternativeName>
        <fullName evidence="6">Found in mitochondrial proteome protein 29</fullName>
    </alternativeName>
</protein>
<evidence type="ECO:0000256" key="5">
    <source>
        <dbReference type="ARBA" id="ARBA00023128"/>
    </source>
</evidence>
<comment type="subcellular location">
    <subcellularLocation>
        <location evidence="1">Mitochondrion</location>
    </subcellularLocation>
</comment>
<dbReference type="OrthoDB" id="2831558at2759"/>
<dbReference type="InterPro" id="IPR011009">
    <property type="entry name" value="Kinase-like_dom_sf"/>
</dbReference>
<gene>
    <name evidence="8" type="ORF">ARMOST_16597</name>
</gene>
<evidence type="ECO:0000256" key="6">
    <source>
        <dbReference type="ARBA" id="ARBA00031849"/>
    </source>
</evidence>
<dbReference type="PANTHER" id="PTHR36091">
    <property type="entry name" value="ALTERED INHERITANCE OF MITOCHONDRIA PROTEIN 9, MITOCHONDRIAL"/>
    <property type="match status" value="1"/>
</dbReference>
<evidence type="ECO:0000256" key="1">
    <source>
        <dbReference type="ARBA" id="ARBA00004173"/>
    </source>
</evidence>
<dbReference type="PANTHER" id="PTHR36091:SF1">
    <property type="entry name" value="ALTERED INHERITANCE OF MITOCHONDRIA PROTEIN 9, MITOCHONDRIAL"/>
    <property type="match status" value="1"/>
</dbReference>
<dbReference type="InterPro" id="IPR051035">
    <property type="entry name" value="Mito_inheritance_9"/>
</dbReference>
<evidence type="ECO:0000256" key="2">
    <source>
        <dbReference type="ARBA" id="ARBA00005543"/>
    </source>
</evidence>
<keyword evidence="5" id="KW-0496">Mitochondrion</keyword>
<evidence type="ECO:0000313" key="9">
    <source>
        <dbReference type="Proteomes" id="UP000219338"/>
    </source>
</evidence>
<feature type="region of interest" description="Disordered" evidence="7">
    <location>
        <begin position="259"/>
        <end position="278"/>
    </location>
</feature>
<dbReference type="GO" id="GO:0005739">
    <property type="term" value="C:mitochondrion"/>
    <property type="evidence" value="ECO:0007669"/>
    <property type="project" value="UniProtKB-SubCell"/>
</dbReference>
<evidence type="ECO:0000313" key="8">
    <source>
        <dbReference type="EMBL" id="SJL13158.1"/>
    </source>
</evidence>
<dbReference type="SUPFAM" id="SSF56112">
    <property type="entry name" value="Protein kinase-like (PK-like)"/>
    <property type="match status" value="1"/>
</dbReference>
<evidence type="ECO:0000256" key="4">
    <source>
        <dbReference type="ARBA" id="ARBA00022946"/>
    </source>
</evidence>
<name>A0A284RWM2_ARMOS</name>
<dbReference type="EMBL" id="FUEG01000019">
    <property type="protein sequence ID" value="SJL13158.1"/>
    <property type="molecule type" value="Genomic_DNA"/>
</dbReference>
<organism evidence="8 9">
    <name type="scientific">Armillaria ostoyae</name>
    <name type="common">Armillaria root rot fungus</name>
    <dbReference type="NCBI Taxonomy" id="47428"/>
    <lineage>
        <taxon>Eukaryota</taxon>
        <taxon>Fungi</taxon>
        <taxon>Dikarya</taxon>
        <taxon>Basidiomycota</taxon>
        <taxon>Agaricomycotina</taxon>
        <taxon>Agaricomycetes</taxon>
        <taxon>Agaricomycetidae</taxon>
        <taxon>Agaricales</taxon>
        <taxon>Marasmiineae</taxon>
        <taxon>Physalacriaceae</taxon>
        <taxon>Armillaria</taxon>
    </lineage>
</organism>
<keyword evidence="9" id="KW-1185">Reference proteome</keyword>
<dbReference type="Proteomes" id="UP000219338">
    <property type="component" value="Unassembled WGS sequence"/>
</dbReference>
<dbReference type="STRING" id="47428.A0A284RWM2"/>
<accession>A0A284RWM2</accession>
<keyword evidence="4" id="KW-0809">Transit peptide</keyword>
<evidence type="ECO:0000256" key="3">
    <source>
        <dbReference type="ARBA" id="ARBA00016197"/>
    </source>
</evidence>
<feature type="compositionally biased region" description="Low complexity" evidence="7">
    <location>
        <begin position="262"/>
        <end position="276"/>
    </location>
</feature>
<sequence>MLSLQPLHGYTKCLSTLPPAITRYFDHQSEWLWNDALQRSCRHVKFNVDALRNVSSSAVGARNCVRFESFAQGAYNKLFLLGFDNGTEAIARIPSPLVGNTHMSTASEVATMEYVREVFGEPTPRVLAWSRTPKSDFILMERVNGVSLEDRWLNTFDADMGIALKDLISFDVHLHGRSFSQVGSLFFKEDVSPELQDRPLYLKEEHNNEPAAEKYRVGPVVDKQYWFSEQVAGDRGPWPDMTSFIQSTCRLALRRAESQAGSAASSHPRPSSLLSRSKPHDLPELRRLLQQCISLTPYLNPSEPTLTAPRLTHPDLSRSNIIVAPTGAAKVLSYIDWQGAMTLPYIQGAILPPVVLYEGDLIPLPDDPFSMPVMPPDMPPALQQQADLELRLAKRHQLTSSVLLRRVPLRLATACVPHAQLLASLPETALRCYADGPQNLRHLVRELCDTWPFETDESAQCPVQLTAADLTRDEDEYPVFMHYQKRKDEFRCRIQCDPDGWMPEEHVDAMRRNWAAARREWDEEETTPFPFQDGMWSFHLT</sequence>
<dbReference type="Gene3D" id="3.90.1200.10">
    <property type="match status" value="1"/>
</dbReference>
<evidence type="ECO:0000256" key="7">
    <source>
        <dbReference type="SAM" id="MobiDB-lite"/>
    </source>
</evidence>
<dbReference type="AlphaFoldDB" id="A0A284RWM2"/>
<comment type="similarity">
    <text evidence="2">Belongs to the AIM9 family.</text>
</comment>